<organism evidence="2 3">
    <name type="scientific">Moorena producens PAL-8-15-08-1</name>
    <dbReference type="NCBI Taxonomy" id="1458985"/>
    <lineage>
        <taxon>Bacteria</taxon>
        <taxon>Bacillati</taxon>
        <taxon>Cyanobacteriota</taxon>
        <taxon>Cyanophyceae</taxon>
        <taxon>Coleofasciculales</taxon>
        <taxon>Coleofasciculaceae</taxon>
        <taxon>Moorena</taxon>
    </lineage>
</organism>
<dbReference type="KEGG" id="mpro:BJP34_07540"/>
<evidence type="ECO:0000259" key="1">
    <source>
        <dbReference type="Pfam" id="PF01243"/>
    </source>
</evidence>
<proteinExistence type="predicted"/>
<dbReference type="RefSeq" id="WP_070391814.1">
    <property type="nucleotide sequence ID" value="NZ_CP017599.1"/>
</dbReference>
<dbReference type="EMBL" id="CP017599">
    <property type="protein sequence ID" value="AOW99328.1"/>
    <property type="molecule type" value="Genomic_DNA"/>
</dbReference>
<dbReference type="Gene3D" id="2.30.110.10">
    <property type="entry name" value="Electron Transport, Fmn-binding Protein, Chain A"/>
    <property type="match status" value="1"/>
</dbReference>
<dbReference type="Pfam" id="PF01243">
    <property type="entry name" value="PNPOx_N"/>
    <property type="match status" value="1"/>
</dbReference>
<evidence type="ECO:0000313" key="2">
    <source>
        <dbReference type="EMBL" id="AOW99328.1"/>
    </source>
</evidence>
<gene>
    <name evidence="2" type="ORF">BJP34_07540</name>
</gene>
<dbReference type="AlphaFoldDB" id="A0A1D8TNT9"/>
<name>A0A1D8TNT9_9CYAN</name>
<dbReference type="Proteomes" id="UP000177870">
    <property type="component" value="Chromosome"/>
</dbReference>
<dbReference type="STRING" id="1458985.BJP34_07540"/>
<dbReference type="PANTHER" id="PTHR42815">
    <property type="entry name" value="FAD-BINDING, PUTATIVE (AFU_ORTHOLOGUE AFUA_6G07600)-RELATED"/>
    <property type="match status" value="1"/>
</dbReference>
<dbReference type="InterPro" id="IPR011576">
    <property type="entry name" value="Pyridox_Oxase_N"/>
</dbReference>
<protein>
    <submittedName>
        <fullName evidence="2">Pyridoxamine 5'-phosphate oxidase</fullName>
    </submittedName>
</protein>
<accession>A0A1D8TNT9</accession>
<sequence>MARQFTNIAFTPGVKKAQTRYGSREIYDQFAKRGISADTLTAKETEFIAARDSFYMGTVNSNGWPYIQFRGGLKGFLKVLDDQTLGFVDFQGNLQYISVGNLSESDRVFLFLMDYAHRRRLKIWGRAQVIDNDPQLLNQLADPNYQAELARVFIIKVEAFDWNCPQHIPIRYSEEEFAQMKAPLEARIQELEKQLAQLSPSN</sequence>
<reference evidence="3" key="1">
    <citation type="submission" date="2016-10" db="EMBL/GenBank/DDBJ databases">
        <title>Comparative genomics uncovers the prolific and rare metabolic potential of the cyanobacterial genus Moorea.</title>
        <authorList>
            <person name="Leao T."/>
            <person name="Castelao G."/>
            <person name="Korobeynikov A."/>
            <person name="Monroe E.A."/>
            <person name="Podell S."/>
            <person name="Glukhov E."/>
            <person name="Allen E."/>
            <person name="Gerwick W.H."/>
            <person name="Gerwick L."/>
        </authorList>
    </citation>
    <scope>NUCLEOTIDE SEQUENCE [LARGE SCALE GENOMIC DNA]</scope>
    <source>
        <strain evidence="3">PAL-8-15-08-1</strain>
    </source>
</reference>
<dbReference type="InterPro" id="IPR012349">
    <property type="entry name" value="Split_barrel_FMN-bd"/>
</dbReference>
<dbReference type="PANTHER" id="PTHR42815:SF2">
    <property type="entry name" value="FAD-BINDING, PUTATIVE (AFU_ORTHOLOGUE AFUA_6G07600)-RELATED"/>
    <property type="match status" value="1"/>
</dbReference>
<dbReference type="SUPFAM" id="SSF50475">
    <property type="entry name" value="FMN-binding split barrel"/>
    <property type="match status" value="1"/>
</dbReference>
<evidence type="ECO:0000313" key="3">
    <source>
        <dbReference type="Proteomes" id="UP000177870"/>
    </source>
</evidence>
<dbReference type="OrthoDB" id="9796486at2"/>
<feature type="domain" description="Pyridoxamine 5'-phosphate oxidase N-terminal" evidence="1">
    <location>
        <begin position="41"/>
        <end position="143"/>
    </location>
</feature>